<evidence type="ECO:0000256" key="5">
    <source>
        <dbReference type="ARBA" id="ARBA00022645"/>
    </source>
</evidence>
<evidence type="ECO:0000256" key="2">
    <source>
        <dbReference type="ARBA" id="ARBA00004401"/>
    </source>
</evidence>
<comment type="function">
    <text evidence="1">Cell wall formation. Synthesis of cross-linked peptidoglycan from the lipid intermediates. The enzyme has a penicillin-insensitive transglycosylase N-terminal domain (formation of linear glycan strands) and a penicillin-sensitive transpeptidase C-terminal domain (cross-linking of the peptide subunits).</text>
</comment>
<evidence type="ECO:0000256" key="13">
    <source>
        <dbReference type="ARBA" id="ARBA00034000"/>
    </source>
</evidence>
<evidence type="ECO:0000256" key="15">
    <source>
        <dbReference type="ARBA" id="ARBA00049902"/>
    </source>
</evidence>
<keyword evidence="17" id="KW-0472">Membrane</keyword>
<evidence type="ECO:0000259" key="18">
    <source>
        <dbReference type="Pfam" id="PF00905"/>
    </source>
</evidence>
<dbReference type="PANTHER" id="PTHR32282:SF33">
    <property type="entry name" value="PEPTIDOGLYCAN GLYCOSYLTRANSFERASE"/>
    <property type="match status" value="1"/>
</dbReference>
<feature type="region of interest" description="Disordered" evidence="16">
    <location>
        <begin position="783"/>
        <end position="848"/>
    </location>
</feature>
<dbReference type="EMBL" id="CP120733">
    <property type="protein sequence ID" value="WFD09433.1"/>
    <property type="molecule type" value="Genomic_DNA"/>
</dbReference>
<evidence type="ECO:0000256" key="11">
    <source>
        <dbReference type="ARBA" id="ARBA00023251"/>
    </source>
</evidence>
<reference evidence="20 21" key="1">
    <citation type="submission" date="2023-03" db="EMBL/GenBank/DDBJ databases">
        <title>Complete genome sequence of Tepidibacter sp. SWIR-1, isolated from a deep-sea hydrothermal vent.</title>
        <authorList>
            <person name="Li X."/>
        </authorList>
    </citation>
    <scope>NUCLEOTIDE SEQUENCE [LARGE SCALE GENOMIC DNA]</scope>
    <source>
        <strain evidence="20 21">SWIR-1</strain>
    </source>
</reference>
<keyword evidence="11" id="KW-0046">Antibiotic resistance</keyword>
<keyword evidence="21" id="KW-1185">Reference proteome</keyword>
<feature type="domain" description="Glycosyl transferase family 51" evidence="19">
    <location>
        <begin position="75"/>
        <end position="236"/>
    </location>
</feature>
<keyword evidence="5" id="KW-0121">Carboxypeptidase</keyword>
<keyword evidence="7" id="KW-0328">Glycosyltransferase</keyword>
<dbReference type="Pfam" id="PF00912">
    <property type="entry name" value="Transgly"/>
    <property type="match status" value="1"/>
</dbReference>
<evidence type="ECO:0000256" key="16">
    <source>
        <dbReference type="SAM" id="MobiDB-lite"/>
    </source>
</evidence>
<dbReference type="Pfam" id="PF00905">
    <property type="entry name" value="Transpeptidase"/>
    <property type="match status" value="1"/>
</dbReference>
<evidence type="ECO:0000256" key="6">
    <source>
        <dbReference type="ARBA" id="ARBA00022670"/>
    </source>
</evidence>
<keyword evidence="8" id="KW-0808">Transferase</keyword>
<evidence type="ECO:0000313" key="20">
    <source>
        <dbReference type="EMBL" id="WFD09433.1"/>
    </source>
</evidence>
<keyword evidence="9" id="KW-0378">Hydrolase</keyword>
<dbReference type="InterPro" id="IPR001264">
    <property type="entry name" value="Glyco_trans_51"/>
</dbReference>
<dbReference type="InterPro" id="IPR012338">
    <property type="entry name" value="Beta-lactam/transpept-like"/>
</dbReference>
<evidence type="ECO:0000256" key="17">
    <source>
        <dbReference type="SAM" id="Phobius"/>
    </source>
</evidence>
<dbReference type="PANTHER" id="PTHR32282">
    <property type="entry name" value="BINDING PROTEIN TRANSPEPTIDASE, PUTATIVE-RELATED"/>
    <property type="match status" value="1"/>
</dbReference>
<evidence type="ECO:0000256" key="14">
    <source>
        <dbReference type="ARBA" id="ARBA00044770"/>
    </source>
</evidence>
<feature type="domain" description="Penicillin-binding protein transpeptidase" evidence="18">
    <location>
        <begin position="421"/>
        <end position="680"/>
    </location>
</feature>
<keyword evidence="17" id="KW-1133">Transmembrane helix</keyword>
<keyword evidence="6" id="KW-0645">Protease</keyword>
<protein>
    <recommendedName>
        <fullName evidence="4">Penicillin-binding protein 1A</fullName>
        <ecNumber evidence="14">2.4.99.28</ecNumber>
        <ecNumber evidence="3">3.4.16.4</ecNumber>
    </recommendedName>
</protein>
<keyword evidence="10" id="KW-0735">Signal-anchor</keyword>
<comment type="catalytic activity">
    <reaction evidence="13">
        <text>Preferential cleavage: (Ac)2-L-Lys-D-Ala-|-D-Ala. Also transpeptidation of peptidyl-alanyl moieties that are N-acyl substituents of D-alanine.</text>
        <dbReference type="EC" id="3.4.16.4"/>
    </reaction>
</comment>
<sequence length="848" mass="94559">MRSDKNNDKSNPTKNNEKKKKVSIFRIVLITFIILSIVGTACVMGLVVGVIKNAPPIDPHNLEMYESSFIYDSNGQLIEKVHGSNFRSLVTLDKIPKDLQNAVISIEDERFYDHHGVDIKRLFGALWYDLKTMSKAQGASTLTQQLAKNMYTSNEKTITRKIKDAYYALQLEKTLSKDEILETYLNTFYLGRGAIGVQAAAQTYFSKDVGELTLAESSMIAGITKNPSKYSPYTTQRLDGSENLDELKNLLVFYPKTANTDPASDVEKRMFEQLHSKGLIDNYNYDQLKKEQLVVRKAVVNPKAKERQETVLYKMSELGKISQTEYDQAKNEEIVIKVGSQTQTNVSSYFVDLVKDDVIDALVKQGKTEDEARDMLYNGGLRIYSTMDVNIQKILETEYQKTSNFPGTFTDKNGNIQPQSAMVIMDYRTGQVKALVGGRMIGGKKLYNRAVNPRQPGSAIKPIAVYLPALDSGMTAATAIDDSPTGYKYSSNEKWKPSNYAHKYRGPITLRQSVQHSSNVGAVKTAEMLSSSPYSSVEVMVDFLENMGISTIVKTPGHNDKNFSALTLGGMTKGITPLEMTAAYGSMANGGTYIKPMLFSKIEDSSGNLILNNKPVKHSVTTPQTAYIMTDILTTVVNNGTGGRARISNMPVAGKTGTTSDNNDAWFAGYTPYYVGATWIGNDYNQRLKKGSAMSSSLWSKVMTQVHKGLPRKSFKRPSGIVTQNVCLESGQLPTHFCEKTTTEKFVAGTEPKKYCEMHTQDENVEIEESPDASDIINDWLFDSNKKTDNNQTTDSKKDVTNPPNNETNKDPKPTPKDEDKQTENLFFKKQDTEDKKNEDETKIIESN</sequence>
<organism evidence="20 21">
    <name type="scientific">Tepidibacter hydrothermalis</name>
    <dbReference type="NCBI Taxonomy" id="3036126"/>
    <lineage>
        <taxon>Bacteria</taxon>
        <taxon>Bacillati</taxon>
        <taxon>Bacillota</taxon>
        <taxon>Clostridia</taxon>
        <taxon>Peptostreptococcales</taxon>
        <taxon>Peptostreptococcaceae</taxon>
        <taxon>Tepidibacter</taxon>
    </lineage>
</organism>
<feature type="compositionally biased region" description="Basic and acidic residues" evidence="16">
    <location>
        <begin position="808"/>
        <end position="848"/>
    </location>
</feature>
<evidence type="ECO:0000313" key="21">
    <source>
        <dbReference type="Proteomes" id="UP001222800"/>
    </source>
</evidence>
<dbReference type="SUPFAM" id="SSF53955">
    <property type="entry name" value="Lysozyme-like"/>
    <property type="match status" value="1"/>
</dbReference>
<proteinExistence type="predicted"/>
<dbReference type="RefSeq" id="WP_277731359.1">
    <property type="nucleotide sequence ID" value="NZ_CP120733.1"/>
</dbReference>
<dbReference type="Gene3D" id="3.40.710.10">
    <property type="entry name" value="DD-peptidase/beta-lactamase superfamily"/>
    <property type="match status" value="1"/>
</dbReference>
<gene>
    <name evidence="20" type="ORF">P4S50_13685</name>
</gene>
<evidence type="ECO:0000256" key="8">
    <source>
        <dbReference type="ARBA" id="ARBA00022679"/>
    </source>
</evidence>
<dbReference type="InterPro" id="IPR050396">
    <property type="entry name" value="Glycosyltr_51/Transpeptidase"/>
</dbReference>
<dbReference type="Gene3D" id="1.10.3810.10">
    <property type="entry name" value="Biosynthetic peptidoglycan transglycosylase-like"/>
    <property type="match status" value="1"/>
</dbReference>
<evidence type="ECO:0000256" key="12">
    <source>
        <dbReference type="ARBA" id="ARBA00023268"/>
    </source>
</evidence>
<keyword evidence="12" id="KW-0511">Multifunctional enzyme</keyword>
<name>A0ABY8EFC3_9FIRM</name>
<evidence type="ECO:0000256" key="3">
    <source>
        <dbReference type="ARBA" id="ARBA00012448"/>
    </source>
</evidence>
<dbReference type="EC" id="2.4.99.28" evidence="14"/>
<comment type="subcellular location">
    <subcellularLocation>
        <location evidence="2">Cell membrane</location>
        <topology evidence="2">Single-pass type II membrane protein</topology>
    </subcellularLocation>
</comment>
<dbReference type="InterPro" id="IPR023346">
    <property type="entry name" value="Lysozyme-like_dom_sf"/>
</dbReference>
<evidence type="ECO:0000256" key="4">
    <source>
        <dbReference type="ARBA" id="ARBA00018638"/>
    </source>
</evidence>
<dbReference type="InterPro" id="IPR001460">
    <property type="entry name" value="PCN-bd_Tpept"/>
</dbReference>
<accession>A0ABY8EFC3</accession>
<dbReference type="SUPFAM" id="SSF56601">
    <property type="entry name" value="beta-lactamase/transpeptidase-like"/>
    <property type="match status" value="1"/>
</dbReference>
<feature type="transmembrane region" description="Helical" evidence="17">
    <location>
        <begin position="24"/>
        <end position="51"/>
    </location>
</feature>
<evidence type="ECO:0000259" key="19">
    <source>
        <dbReference type="Pfam" id="PF00912"/>
    </source>
</evidence>
<feature type="compositionally biased region" description="Basic and acidic residues" evidence="16">
    <location>
        <begin position="784"/>
        <end position="800"/>
    </location>
</feature>
<keyword evidence="17" id="KW-0812">Transmembrane</keyword>
<evidence type="ECO:0000256" key="1">
    <source>
        <dbReference type="ARBA" id="ARBA00002624"/>
    </source>
</evidence>
<dbReference type="InterPro" id="IPR036950">
    <property type="entry name" value="PBP_transglycosylase"/>
</dbReference>
<dbReference type="EC" id="3.4.16.4" evidence="3"/>
<evidence type="ECO:0000256" key="10">
    <source>
        <dbReference type="ARBA" id="ARBA00022968"/>
    </source>
</evidence>
<dbReference type="Proteomes" id="UP001222800">
    <property type="component" value="Chromosome"/>
</dbReference>
<comment type="catalytic activity">
    <reaction evidence="15">
        <text>[GlcNAc-(1-&gt;4)-Mur2Ac(oyl-L-Ala-gamma-D-Glu-L-Lys-D-Ala-D-Ala)](n)-di-trans,octa-cis-undecaprenyl diphosphate + beta-D-GlcNAc-(1-&gt;4)-Mur2Ac(oyl-L-Ala-gamma-D-Glu-L-Lys-D-Ala-D-Ala)-di-trans,octa-cis-undecaprenyl diphosphate = [GlcNAc-(1-&gt;4)-Mur2Ac(oyl-L-Ala-gamma-D-Glu-L-Lys-D-Ala-D-Ala)](n+1)-di-trans,octa-cis-undecaprenyl diphosphate + di-trans,octa-cis-undecaprenyl diphosphate + H(+)</text>
        <dbReference type="Rhea" id="RHEA:23708"/>
        <dbReference type="Rhea" id="RHEA-COMP:9602"/>
        <dbReference type="Rhea" id="RHEA-COMP:9603"/>
        <dbReference type="ChEBI" id="CHEBI:15378"/>
        <dbReference type="ChEBI" id="CHEBI:58405"/>
        <dbReference type="ChEBI" id="CHEBI:60033"/>
        <dbReference type="ChEBI" id="CHEBI:78435"/>
        <dbReference type="EC" id="2.4.99.28"/>
    </reaction>
</comment>
<evidence type="ECO:0000256" key="9">
    <source>
        <dbReference type="ARBA" id="ARBA00022801"/>
    </source>
</evidence>
<evidence type="ECO:0000256" key="7">
    <source>
        <dbReference type="ARBA" id="ARBA00022676"/>
    </source>
</evidence>